<dbReference type="AlphaFoldDB" id="A0A016WR86"/>
<keyword evidence="2" id="KW-1185">Reference proteome</keyword>
<evidence type="ECO:0000313" key="2">
    <source>
        <dbReference type="Proteomes" id="UP000024635"/>
    </source>
</evidence>
<dbReference type="OrthoDB" id="2339771at2759"/>
<name>A0A016WR86_9BILA</name>
<evidence type="ECO:0000313" key="1">
    <source>
        <dbReference type="EMBL" id="EYC42170.1"/>
    </source>
</evidence>
<accession>A0A016WR86</accession>
<dbReference type="EMBL" id="JARK01000141">
    <property type="protein sequence ID" value="EYC42170.1"/>
    <property type="molecule type" value="Genomic_DNA"/>
</dbReference>
<protein>
    <submittedName>
        <fullName evidence="1">Uncharacterized protein</fullName>
    </submittedName>
</protein>
<sequence length="90" mass="9632">MRNAAKSCGWCAFHTLHCMCTIPYTTLYIALEHALHTKSIALTGAADTKMAVLASLSTAVSPQIGAYSLFSTFHCDLLAAGYMVSDSTQK</sequence>
<proteinExistence type="predicted"/>
<gene>
    <name evidence="1" type="primary">Acey_s0541.g3203</name>
    <name evidence="1" type="ORF">Y032_0541g3203</name>
</gene>
<dbReference type="Proteomes" id="UP000024635">
    <property type="component" value="Unassembled WGS sequence"/>
</dbReference>
<organism evidence="1 2">
    <name type="scientific">Ancylostoma ceylanicum</name>
    <dbReference type="NCBI Taxonomy" id="53326"/>
    <lineage>
        <taxon>Eukaryota</taxon>
        <taxon>Metazoa</taxon>
        <taxon>Ecdysozoa</taxon>
        <taxon>Nematoda</taxon>
        <taxon>Chromadorea</taxon>
        <taxon>Rhabditida</taxon>
        <taxon>Rhabditina</taxon>
        <taxon>Rhabditomorpha</taxon>
        <taxon>Strongyloidea</taxon>
        <taxon>Ancylostomatidae</taxon>
        <taxon>Ancylostomatinae</taxon>
        <taxon>Ancylostoma</taxon>
    </lineage>
</organism>
<reference evidence="2" key="1">
    <citation type="journal article" date="2015" name="Nat. Genet.">
        <title>The genome and transcriptome of the zoonotic hookworm Ancylostoma ceylanicum identify infection-specific gene families.</title>
        <authorList>
            <person name="Schwarz E.M."/>
            <person name="Hu Y."/>
            <person name="Antoshechkin I."/>
            <person name="Miller M.M."/>
            <person name="Sternberg P.W."/>
            <person name="Aroian R.V."/>
        </authorList>
    </citation>
    <scope>NUCLEOTIDE SEQUENCE</scope>
    <source>
        <strain evidence="2">HY135</strain>
    </source>
</reference>
<comment type="caution">
    <text evidence="1">The sequence shown here is derived from an EMBL/GenBank/DDBJ whole genome shotgun (WGS) entry which is preliminary data.</text>
</comment>